<accession>A0A1X6Z2B2</accession>
<feature type="region of interest" description="Disordered" evidence="1">
    <location>
        <begin position="203"/>
        <end position="227"/>
    </location>
</feature>
<sequence length="497" mass="55900">MPDSAYQDMPAEKITAVLTEALRQELARILIEQDQGPLLVDEEIDARIELLEQENLTLKRRARHNDFAQVAEPLRAAAQVLGITLPETIPSDLGRRAVDLFRDLKDIEGKALDGEDARREASPLVARFSAAPVDTFVSSGPVRLSECWERALKLYPTKSMKGNINAIAKVAIEFLGDVPVAMITKQKQEEFFAWMVRLPKSQGRSHGKNRFTEKARSEGRPVKERRQLTKQDEIDIADAADEAATEEIRAQTDICDLEKRALLVEKLVPRLTMTSLRRNRDGLNRLFKAASDLGCKEAPSALSYKEVEQAIQAATPDDPLYIRVTKPKFRMPWTEERLAQFLTCPIYTGCASEHRRWKPGSVIVRDAFYWVPLILLTVGTRIEEVLLLKRNSLRLRNQVHCLALGFTSEALGKTEDAERIIPIPQLLLGLGFVDWIKSLDDVHGPLLLPEIARRTETGKVTEAFGKALTRTLGSYCNTKTGPEPRDLIGIRLPDDRI</sequence>
<dbReference type="Proteomes" id="UP000193495">
    <property type="component" value="Unassembled WGS sequence"/>
</dbReference>
<evidence type="ECO:0008006" key="6">
    <source>
        <dbReference type="Google" id="ProtNLM"/>
    </source>
</evidence>
<keyword evidence="5" id="KW-1185">Reference proteome</keyword>
<dbReference type="EMBL" id="FWFY01000004">
    <property type="protein sequence ID" value="SLN38784.1"/>
    <property type="molecule type" value="Genomic_DNA"/>
</dbReference>
<dbReference type="Proteomes" id="UP000240624">
    <property type="component" value="Unassembled WGS sequence"/>
</dbReference>
<dbReference type="InterPro" id="IPR011010">
    <property type="entry name" value="DNA_brk_join_enz"/>
</dbReference>
<dbReference type="AlphaFoldDB" id="A0A1X6Z2B2"/>
<dbReference type="GO" id="GO:0003677">
    <property type="term" value="F:DNA binding"/>
    <property type="evidence" value="ECO:0007669"/>
    <property type="project" value="InterPro"/>
</dbReference>
<evidence type="ECO:0000313" key="3">
    <source>
        <dbReference type="EMBL" id="SLN38784.1"/>
    </source>
</evidence>
<dbReference type="EMBL" id="PYGB01000014">
    <property type="protein sequence ID" value="PSK81798.1"/>
    <property type="molecule type" value="Genomic_DNA"/>
</dbReference>
<feature type="compositionally biased region" description="Basic and acidic residues" evidence="1">
    <location>
        <begin position="210"/>
        <end position="227"/>
    </location>
</feature>
<evidence type="ECO:0000256" key="1">
    <source>
        <dbReference type="SAM" id="MobiDB-lite"/>
    </source>
</evidence>
<protein>
    <recommendedName>
        <fullName evidence="6">Phage integrase family protein</fullName>
    </recommendedName>
</protein>
<dbReference type="RefSeq" id="WP_085895927.1">
    <property type="nucleotide sequence ID" value="NZ_FWFY01000004.1"/>
</dbReference>
<dbReference type="SUPFAM" id="SSF56349">
    <property type="entry name" value="DNA breaking-rejoining enzymes"/>
    <property type="match status" value="1"/>
</dbReference>
<reference evidence="2 5" key="2">
    <citation type="submission" date="2018-03" db="EMBL/GenBank/DDBJ databases">
        <title>Genomic Encyclopedia of Archaeal and Bacterial Type Strains, Phase II (KMG-II): from individual species to whole genera.</title>
        <authorList>
            <person name="Goeker M."/>
        </authorList>
    </citation>
    <scope>NUCLEOTIDE SEQUENCE [LARGE SCALE GENOMIC DNA]</scope>
    <source>
        <strain evidence="2 5">DSM 29956</strain>
    </source>
</reference>
<gene>
    <name evidence="2" type="ORF">CLV79_11416</name>
    <name evidence="3" type="ORF">LOS8367_01560</name>
</gene>
<evidence type="ECO:0000313" key="5">
    <source>
        <dbReference type="Proteomes" id="UP000240624"/>
    </source>
</evidence>
<proteinExistence type="predicted"/>
<organism evidence="3 4">
    <name type="scientific">Limimaricola soesokkakensis</name>
    <dbReference type="NCBI Taxonomy" id="1343159"/>
    <lineage>
        <taxon>Bacteria</taxon>
        <taxon>Pseudomonadati</taxon>
        <taxon>Pseudomonadota</taxon>
        <taxon>Alphaproteobacteria</taxon>
        <taxon>Rhodobacterales</taxon>
        <taxon>Paracoccaceae</taxon>
        <taxon>Limimaricola</taxon>
    </lineage>
</organism>
<reference evidence="3 4" key="1">
    <citation type="submission" date="2017-03" db="EMBL/GenBank/DDBJ databases">
        <authorList>
            <person name="Afonso C.L."/>
            <person name="Miller P.J."/>
            <person name="Scott M.A."/>
            <person name="Spackman E."/>
            <person name="Goraichik I."/>
            <person name="Dimitrov K.M."/>
            <person name="Suarez D.L."/>
            <person name="Swayne D.E."/>
        </authorList>
    </citation>
    <scope>NUCLEOTIDE SEQUENCE [LARGE SCALE GENOMIC DNA]</scope>
    <source>
        <strain evidence="3 4">CECT 8367</strain>
    </source>
</reference>
<dbReference type="OrthoDB" id="7222937at2"/>
<name>A0A1X6Z2B2_9RHOB</name>
<evidence type="ECO:0000313" key="4">
    <source>
        <dbReference type="Proteomes" id="UP000193495"/>
    </source>
</evidence>
<evidence type="ECO:0000313" key="2">
    <source>
        <dbReference type="EMBL" id="PSK81798.1"/>
    </source>
</evidence>